<accession>H3HDQ9</accession>
<evidence type="ECO:0000313" key="10">
    <source>
        <dbReference type="Proteomes" id="UP000005238"/>
    </source>
</evidence>
<evidence type="ECO:0000256" key="6">
    <source>
        <dbReference type="SAM" id="MobiDB-lite"/>
    </source>
</evidence>
<dbReference type="Gene3D" id="1.20.120.420">
    <property type="entry name" value="translation initiation factor eif-2b, domain 1"/>
    <property type="match status" value="1"/>
</dbReference>
<dbReference type="STRING" id="164328.H3HDQ9"/>
<dbReference type="SUPFAM" id="SSF100950">
    <property type="entry name" value="NagB/RpiA/CoA transferase-like"/>
    <property type="match status" value="1"/>
</dbReference>
<dbReference type="InterPro" id="IPR027363">
    <property type="entry name" value="M1Pi_N"/>
</dbReference>
<dbReference type="eggNOG" id="KOG1468">
    <property type="taxonomic scope" value="Eukaryota"/>
</dbReference>
<protein>
    <recommendedName>
        <fullName evidence="5">Methylthioribose-1-phosphate isomerase</fullName>
        <shortName evidence="5">M1Pi</shortName>
        <shortName evidence="5">MTR-1-P isomerase</shortName>
        <ecNumber evidence="5">5.3.1.23</ecNumber>
    </recommendedName>
    <alternativeName>
        <fullName evidence="5">S-methyl-5-thioribose-1-phosphate isomerase</fullName>
    </alternativeName>
    <alternativeName>
        <fullName evidence="5">Translation initiation factor eIF-2B subunit alpha/beta/delta-like protein</fullName>
    </alternativeName>
</protein>
<dbReference type="VEuPathDB" id="FungiDB:KRP22_14510"/>
<feature type="region of interest" description="Disordered" evidence="6">
    <location>
        <begin position="535"/>
        <end position="566"/>
    </location>
</feature>
<feature type="domain" description="Fanconi-associated nuclease 1-like TPR" evidence="8">
    <location>
        <begin position="121"/>
        <end position="194"/>
    </location>
</feature>
<evidence type="ECO:0000259" key="7">
    <source>
        <dbReference type="Pfam" id="PF08774"/>
    </source>
</evidence>
<dbReference type="NCBIfam" id="TIGR00512">
    <property type="entry name" value="salvage_mtnA"/>
    <property type="match status" value="1"/>
</dbReference>
<evidence type="ECO:0000256" key="5">
    <source>
        <dbReference type="HAMAP-Rule" id="MF_03119"/>
    </source>
</evidence>
<feature type="compositionally biased region" description="Low complexity" evidence="6">
    <location>
        <begin position="535"/>
        <end position="562"/>
    </location>
</feature>
<dbReference type="Pfam" id="PF01008">
    <property type="entry name" value="IF-2B"/>
    <property type="match status" value="1"/>
</dbReference>
<dbReference type="InterPro" id="IPR005251">
    <property type="entry name" value="IF-M1Pi"/>
</dbReference>
<dbReference type="VEuPathDB" id="FungiDB:KRP22_14512"/>
<keyword evidence="5" id="KW-0539">Nucleus</keyword>
<dbReference type="EMBL" id="DS566071">
    <property type="status" value="NOT_ANNOTATED_CDS"/>
    <property type="molecule type" value="Genomic_DNA"/>
</dbReference>
<dbReference type="Proteomes" id="UP000005238">
    <property type="component" value="Unassembled WGS sequence"/>
</dbReference>
<reference evidence="9" key="2">
    <citation type="submission" date="2015-06" db="UniProtKB">
        <authorList>
            <consortium name="EnsemblProtists"/>
        </authorList>
    </citation>
    <scope>IDENTIFICATION</scope>
    <source>
        <strain evidence="9">Pr102</strain>
    </source>
</reference>
<feature type="site" description="Transition state stabilizer" evidence="5">
    <location>
        <position position="730"/>
    </location>
</feature>
<sequence>MLHSHRVFPSSEAFVSYEVAYQLHRIMSVFEQCIQVVTPDKEYQEPDLELKWMLSDGPPVFSAFQRLLSVLYEDEENWQMSSWEQFHLEIEKMQSLDDLVLASRGCLQAYLKWMKAAAYSSSGIPVFFSKCNAGYHLVRILHTAVGLYEKMRKYQIATLLLNELLATPFLERKRGYWWDRLALNLEHLKYDEDEDKAVPVEAHTTYEYRQSHILVLQYYRDHCPVDEASEDKLRSGGWYGLHSEGSVLRNLFGILMWDVLYASIPDVFQTPFQSAPLDFGYANVFYESRRDLIERRIAQVRDEWPLEELFSAFVERWSSEYGKVSRFVGWPSDEAASLKLHLLAIAAIGRSELANLLRYMATSKEFHQAQNGLPDLLLLRIHLPSPEGEPVPLSPEWTIDSHDCLNVHAFCGMDEELNMNEKVHSNAASLGGDSKEKVFEETGLEVKGPRDRLSDKQLLWLQVLSEEIGVDASVMHVEEPEKHAKRKQKIRILKVLQEDLVVVVVVLLRSRHQVLRFGIHASDSIRVEELASSGSSLGGSVLKSRSSSASDSESSSRGPPSETDTMAAERMRSVLWTDGGLQLIDQRKLPTELVLMRCETVDDVTRAIIDMAVRGAPAIGAAGAFGLAIGAKNFHATESSSKQDLLKAVEQAKASIDAARPTAVNLTWATGRVVKQLRVKVQQDGSVAELVAYTLTVAQALAEEDVAINKRLSEFGADVVPAGSNILHHCNTGALATVDIGTAIGVIYECHAQGKNVHVWVDETRPRLQGARLSAWELMREGVPIHLIADNAAGYLMLAGKVDVVLFGADRVAANGDVVNKIGTYKLAVVAKENKVPVYACVPTSTIDLNFLEGMGIPIEERSADEVACIQGVRIAPEGCPVFNPAFDITPNRYLTGIITEEGVCYPPFEQSLTKAVAAAEKRRAQA</sequence>
<dbReference type="InterPro" id="IPR042529">
    <property type="entry name" value="IF_2B-like_C"/>
</dbReference>
<dbReference type="HAMAP" id="MF_01678">
    <property type="entry name" value="Salvage_MtnA"/>
    <property type="match status" value="1"/>
</dbReference>
<proteinExistence type="inferred from homology"/>
<dbReference type="EnsemblProtists" id="Phyra96373">
    <property type="protein sequence ID" value="Phyra96373"/>
    <property type="gene ID" value="Phyra96373"/>
</dbReference>
<dbReference type="GO" id="GO:0004518">
    <property type="term" value="F:nuclease activity"/>
    <property type="evidence" value="ECO:0007669"/>
    <property type="project" value="UniProtKB-KW"/>
</dbReference>
<dbReference type="UniPathway" id="UPA00904">
    <property type="reaction ID" value="UER00874"/>
</dbReference>
<comment type="function">
    <text evidence="5">Catalyzes the interconversion of methylthioribose-1-phosphate (MTR-1-P) into methylthioribulose-1-phosphate (MTRu-1-P).</text>
</comment>
<evidence type="ECO:0000259" key="8">
    <source>
        <dbReference type="Pfam" id="PF21170"/>
    </source>
</evidence>
<dbReference type="HOGENOM" id="CLU_315353_0_0_1"/>
<dbReference type="NCBIfam" id="TIGR00524">
    <property type="entry name" value="eIF-2B_rel"/>
    <property type="match status" value="1"/>
</dbReference>
<dbReference type="GO" id="GO:0046523">
    <property type="term" value="F:S-methyl-5-thioribose-1-phosphate isomerase activity"/>
    <property type="evidence" value="ECO:0000318"/>
    <property type="project" value="GO_Central"/>
</dbReference>
<dbReference type="VEuPathDB" id="FungiDB:KRP23_14241"/>
<keyword evidence="4 5" id="KW-0413">Isomerase</keyword>
<dbReference type="Pfam" id="PF21170">
    <property type="entry name" value="FAN1_TPR"/>
    <property type="match status" value="1"/>
</dbReference>
<evidence type="ECO:0000256" key="4">
    <source>
        <dbReference type="ARBA" id="ARBA00023235"/>
    </source>
</evidence>
<feature type="active site" description="Proton donor" evidence="5">
    <location>
        <position position="810"/>
    </location>
</feature>
<comment type="subcellular location">
    <subcellularLocation>
        <location evidence="5">Cytoplasm</location>
    </subcellularLocation>
    <subcellularLocation>
        <location evidence="5">Nucleus</location>
    </subcellularLocation>
</comment>
<evidence type="ECO:0000256" key="2">
    <source>
        <dbReference type="ARBA" id="ARBA00022722"/>
    </source>
</evidence>
<dbReference type="FunFam" id="3.40.50.10470:FF:000029">
    <property type="entry name" value="Methylthioribose-1-phosphate isomerase"/>
    <property type="match status" value="1"/>
</dbReference>
<feature type="domain" description="VRR-NUC" evidence="7">
    <location>
        <begin position="444"/>
        <end position="478"/>
    </location>
</feature>
<keyword evidence="5" id="KW-0486">Methionine biosynthesis</keyword>
<keyword evidence="5" id="KW-0028">Amino-acid biosynthesis</keyword>
<keyword evidence="2" id="KW-0540">Nuclease</keyword>
<keyword evidence="10" id="KW-1185">Reference proteome</keyword>
<dbReference type="GO" id="GO:0019509">
    <property type="term" value="P:L-methionine salvage from methylthioadenosine"/>
    <property type="evidence" value="ECO:0000318"/>
    <property type="project" value="GO_Central"/>
</dbReference>
<organism evidence="9 10">
    <name type="scientific">Phytophthora ramorum</name>
    <name type="common">Sudden oak death agent</name>
    <dbReference type="NCBI Taxonomy" id="164328"/>
    <lineage>
        <taxon>Eukaryota</taxon>
        <taxon>Sar</taxon>
        <taxon>Stramenopiles</taxon>
        <taxon>Oomycota</taxon>
        <taxon>Peronosporomycetes</taxon>
        <taxon>Peronosporales</taxon>
        <taxon>Peronosporaceae</taxon>
        <taxon>Phytophthora</taxon>
    </lineage>
</organism>
<comment type="catalytic activity">
    <reaction evidence="5">
        <text>5-(methylsulfanyl)-alpha-D-ribose 1-phosphate = 5-(methylsulfanyl)-D-ribulose 1-phosphate</text>
        <dbReference type="Rhea" id="RHEA:19989"/>
        <dbReference type="ChEBI" id="CHEBI:58533"/>
        <dbReference type="ChEBI" id="CHEBI:58548"/>
        <dbReference type="EC" id="5.3.1.23"/>
    </reaction>
</comment>
<dbReference type="NCBIfam" id="NF004326">
    <property type="entry name" value="PRK05720.1"/>
    <property type="match status" value="1"/>
</dbReference>
<evidence type="ECO:0000256" key="3">
    <source>
        <dbReference type="ARBA" id="ARBA00022801"/>
    </source>
</evidence>
<dbReference type="eggNOG" id="KOG2143">
    <property type="taxonomic scope" value="Eukaryota"/>
</dbReference>
<dbReference type="Gene3D" id="3.40.50.10470">
    <property type="entry name" value="Translation initiation factor eif-2b, domain 2"/>
    <property type="match status" value="1"/>
</dbReference>
<reference evidence="10" key="1">
    <citation type="journal article" date="2006" name="Science">
        <title>Phytophthora genome sequences uncover evolutionary origins and mechanisms of pathogenesis.</title>
        <authorList>
            <person name="Tyler B.M."/>
            <person name="Tripathy S."/>
            <person name="Zhang X."/>
            <person name="Dehal P."/>
            <person name="Jiang R.H."/>
            <person name="Aerts A."/>
            <person name="Arredondo F.D."/>
            <person name="Baxter L."/>
            <person name="Bensasson D."/>
            <person name="Beynon J.L."/>
            <person name="Chapman J."/>
            <person name="Damasceno C.M."/>
            <person name="Dorrance A.E."/>
            <person name="Dou D."/>
            <person name="Dickerman A.W."/>
            <person name="Dubchak I.L."/>
            <person name="Garbelotto M."/>
            <person name="Gijzen M."/>
            <person name="Gordon S.G."/>
            <person name="Govers F."/>
            <person name="Grunwald N.J."/>
            <person name="Huang W."/>
            <person name="Ivors K.L."/>
            <person name="Jones R.W."/>
            <person name="Kamoun S."/>
            <person name="Krampis K."/>
            <person name="Lamour K.H."/>
            <person name="Lee M.K."/>
            <person name="McDonald W.H."/>
            <person name="Medina M."/>
            <person name="Meijer H.J."/>
            <person name="Nordberg E.K."/>
            <person name="Maclean D.J."/>
            <person name="Ospina-Giraldo M.D."/>
            <person name="Morris P.F."/>
            <person name="Phuntumart V."/>
            <person name="Putnam N.H."/>
            <person name="Rash S."/>
            <person name="Rose J.K."/>
            <person name="Sakihama Y."/>
            <person name="Salamov A.A."/>
            <person name="Savidor A."/>
            <person name="Scheuring C.F."/>
            <person name="Smith B.M."/>
            <person name="Sobral B.W."/>
            <person name="Terry A."/>
            <person name="Torto-Alalibo T.A."/>
            <person name="Win J."/>
            <person name="Xu Z."/>
            <person name="Zhang H."/>
            <person name="Grigoriev I.V."/>
            <person name="Rokhsar D.S."/>
            <person name="Boore J.L."/>
        </authorList>
    </citation>
    <scope>NUCLEOTIDE SEQUENCE [LARGE SCALE GENOMIC DNA]</scope>
    <source>
        <strain evidence="10">Pr102</strain>
    </source>
</reference>
<dbReference type="PANTHER" id="PTHR43475">
    <property type="entry name" value="METHYLTHIORIBOSE-1-PHOSPHATE ISOMERASE"/>
    <property type="match status" value="1"/>
</dbReference>
<comment type="similarity">
    <text evidence="5">Belongs to the eIF-2B alpha/beta/delta subunits family. MtnA subfamily.</text>
</comment>
<dbReference type="InParanoid" id="H3HDQ9"/>
<dbReference type="InterPro" id="IPR037171">
    <property type="entry name" value="NagB/RpiA_transferase-like"/>
</dbReference>
<evidence type="ECO:0000256" key="1">
    <source>
        <dbReference type="ARBA" id="ARBA00001946"/>
    </source>
</evidence>
<dbReference type="InterPro" id="IPR011559">
    <property type="entry name" value="Initiation_fac_2B_a/b/d"/>
</dbReference>
<evidence type="ECO:0000313" key="9">
    <source>
        <dbReference type="EnsemblProtists" id="Phyra96373"/>
    </source>
</evidence>
<dbReference type="InterPro" id="IPR049126">
    <property type="entry name" value="FAN1-like_TPR"/>
</dbReference>
<name>H3HDQ9_PHYRM</name>
<dbReference type="GO" id="GO:0005634">
    <property type="term" value="C:nucleus"/>
    <property type="evidence" value="ECO:0007669"/>
    <property type="project" value="UniProtKB-SubCell"/>
</dbReference>
<dbReference type="FunFam" id="1.20.120.420:FF:000003">
    <property type="entry name" value="Methylthioribose-1-phosphate isomerase"/>
    <property type="match status" value="1"/>
</dbReference>
<dbReference type="InterPro" id="IPR000649">
    <property type="entry name" value="IF-2B-related"/>
</dbReference>
<comment type="cofactor">
    <cofactor evidence="1">
        <name>Mg(2+)</name>
        <dbReference type="ChEBI" id="CHEBI:18420"/>
    </cofactor>
</comment>
<keyword evidence="5" id="KW-0963">Cytoplasm</keyword>
<dbReference type="GO" id="GO:0016788">
    <property type="term" value="F:hydrolase activity, acting on ester bonds"/>
    <property type="evidence" value="ECO:0007669"/>
    <property type="project" value="InterPro"/>
</dbReference>
<dbReference type="VEuPathDB" id="FungiDB:KRP23_14243"/>
<keyword evidence="3" id="KW-0378">Hydrolase</keyword>
<dbReference type="InterPro" id="IPR014883">
    <property type="entry name" value="VRR_NUC"/>
</dbReference>
<dbReference type="Pfam" id="PF08774">
    <property type="entry name" value="VRR_NUC"/>
    <property type="match status" value="1"/>
</dbReference>
<dbReference type="PANTHER" id="PTHR43475:SF1">
    <property type="entry name" value="METHYLTHIORIBOSE-1-PHOSPHATE ISOMERASE"/>
    <property type="match status" value="1"/>
</dbReference>
<dbReference type="AlphaFoldDB" id="H3HDQ9"/>
<comment type="pathway">
    <text evidence="5">Amino-acid biosynthesis; L-methionine biosynthesis via salvage pathway; L-methionine from S-methyl-5-thio-alpha-D-ribose 1-phosphate: step 1/6.</text>
</comment>
<dbReference type="GO" id="GO:0005737">
    <property type="term" value="C:cytoplasm"/>
    <property type="evidence" value="ECO:0007669"/>
    <property type="project" value="UniProtKB-SubCell"/>
</dbReference>
<dbReference type="EC" id="5.3.1.23" evidence="5"/>